<evidence type="ECO:0000256" key="1">
    <source>
        <dbReference type="ARBA" id="ARBA00022553"/>
    </source>
</evidence>
<dbReference type="PROSITE" id="PS50110">
    <property type="entry name" value="RESPONSE_REGULATORY"/>
    <property type="match status" value="1"/>
</dbReference>
<protein>
    <recommendedName>
        <fullName evidence="5">Sensory transduction protein RegX3</fullName>
    </recommendedName>
</protein>
<feature type="domain" description="OmpR/PhoB-type" evidence="9">
    <location>
        <begin position="124"/>
        <end position="224"/>
    </location>
</feature>
<evidence type="ECO:0000256" key="7">
    <source>
        <dbReference type="PROSITE-ProRule" id="PRU01091"/>
    </source>
</evidence>
<feature type="DNA-binding region" description="OmpR/PhoB-type" evidence="7">
    <location>
        <begin position="124"/>
        <end position="224"/>
    </location>
</feature>
<accession>A0ABY8H4H0</accession>
<dbReference type="InterPro" id="IPR016032">
    <property type="entry name" value="Sig_transdc_resp-reg_C-effctor"/>
</dbReference>
<proteinExistence type="predicted"/>
<sequence>MIRVLLVEDDTRLASALADVLESHGFAVTSVSTGAAALSADTADLVLLDLGLPDMDGLEVLSGLRARYDMRDAGIIVLTARGQTVDRIQGLRAGADDYLSKPVSIAELTARIEAVARRMTRSRPTTLRAGVLELDLGASEARVSGTALSLTVKEFELLAALMEDHGRTVHRDRLLLRVWRTVYPSTARSLEVHISALRSKLAALADDDMVLIETVRGVGYRLMATPCTAG</sequence>
<dbReference type="SMART" id="SM00862">
    <property type="entry name" value="Trans_reg_C"/>
    <property type="match status" value="1"/>
</dbReference>
<evidence type="ECO:0000313" key="11">
    <source>
        <dbReference type="Proteomes" id="UP001219037"/>
    </source>
</evidence>
<dbReference type="PANTHER" id="PTHR48111">
    <property type="entry name" value="REGULATOR OF RPOS"/>
    <property type="match status" value="1"/>
</dbReference>
<dbReference type="CDD" id="cd00383">
    <property type="entry name" value="trans_reg_C"/>
    <property type="match status" value="1"/>
</dbReference>
<feature type="domain" description="Response regulatory" evidence="8">
    <location>
        <begin position="3"/>
        <end position="116"/>
    </location>
</feature>
<name>A0ABY8H4H0_9MICC</name>
<dbReference type="Pfam" id="PF00072">
    <property type="entry name" value="Response_reg"/>
    <property type="match status" value="1"/>
</dbReference>
<dbReference type="InterPro" id="IPR001867">
    <property type="entry name" value="OmpR/PhoB-type_DNA-bd"/>
</dbReference>
<keyword evidence="3 7" id="KW-0238">DNA-binding</keyword>
<feature type="modified residue" description="4-aspartylphosphate" evidence="6">
    <location>
        <position position="49"/>
    </location>
</feature>
<dbReference type="PANTHER" id="PTHR48111:SF72">
    <property type="entry name" value="SENSORY TRANSDUCTION PROTEIN REGX3"/>
    <property type="match status" value="1"/>
</dbReference>
<dbReference type="SUPFAM" id="SSF46894">
    <property type="entry name" value="C-terminal effector domain of the bipartite response regulators"/>
    <property type="match status" value="1"/>
</dbReference>
<dbReference type="Gene3D" id="1.10.10.10">
    <property type="entry name" value="Winged helix-like DNA-binding domain superfamily/Winged helix DNA-binding domain"/>
    <property type="match status" value="1"/>
</dbReference>
<dbReference type="Proteomes" id="UP001219037">
    <property type="component" value="Chromosome"/>
</dbReference>
<dbReference type="Gene3D" id="6.10.250.690">
    <property type="match status" value="1"/>
</dbReference>
<evidence type="ECO:0000259" key="8">
    <source>
        <dbReference type="PROSITE" id="PS50110"/>
    </source>
</evidence>
<evidence type="ECO:0000256" key="2">
    <source>
        <dbReference type="ARBA" id="ARBA00023015"/>
    </source>
</evidence>
<dbReference type="RefSeq" id="WP_278156504.1">
    <property type="nucleotide sequence ID" value="NZ_CP121252.1"/>
</dbReference>
<evidence type="ECO:0000256" key="5">
    <source>
        <dbReference type="ARBA" id="ARBA00041201"/>
    </source>
</evidence>
<keyword evidence="1 6" id="KW-0597">Phosphoprotein</keyword>
<dbReference type="InterPro" id="IPR011006">
    <property type="entry name" value="CheY-like_superfamily"/>
</dbReference>
<evidence type="ECO:0000256" key="6">
    <source>
        <dbReference type="PROSITE-ProRule" id="PRU00169"/>
    </source>
</evidence>
<organism evidence="10 11">
    <name type="scientific">Citricoccus muralis</name>
    <dbReference type="NCBI Taxonomy" id="169134"/>
    <lineage>
        <taxon>Bacteria</taxon>
        <taxon>Bacillati</taxon>
        <taxon>Actinomycetota</taxon>
        <taxon>Actinomycetes</taxon>
        <taxon>Micrococcales</taxon>
        <taxon>Micrococcaceae</taxon>
        <taxon>Citricoccus</taxon>
    </lineage>
</organism>
<dbReference type="SMART" id="SM00448">
    <property type="entry name" value="REC"/>
    <property type="match status" value="1"/>
</dbReference>
<dbReference type="InterPro" id="IPR039420">
    <property type="entry name" value="WalR-like"/>
</dbReference>
<evidence type="ECO:0000259" key="9">
    <source>
        <dbReference type="PROSITE" id="PS51755"/>
    </source>
</evidence>
<evidence type="ECO:0000256" key="3">
    <source>
        <dbReference type="ARBA" id="ARBA00023125"/>
    </source>
</evidence>
<dbReference type="PROSITE" id="PS51755">
    <property type="entry name" value="OMPR_PHOB"/>
    <property type="match status" value="1"/>
</dbReference>
<gene>
    <name evidence="10" type="ORF">P8192_09365</name>
</gene>
<dbReference type="InterPro" id="IPR036388">
    <property type="entry name" value="WH-like_DNA-bd_sf"/>
</dbReference>
<dbReference type="InterPro" id="IPR001789">
    <property type="entry name" value="Sig_transdc_resp-reg_receiver"/>
</dbReference>
<dbReference type="SUPFAM" id="SSF52172">
    <property type="entry name" value="CheY-like"/>
    <property type="match status" value="1"/>
</dbReference>
<evidence type="ECO:0000313" key="10">
    <source>
        <dbReference type="EMBL" id="WFP15610.1"/>
    </source>
</evidence>
<dbReference type="EMBL" id="CP121252">
    <property type="protein sequence ID" value="WFP15610.1"/>
    <property type="molecule type" value="Genomic_DNA"/>
</dbReference>
<keyword evidence="2" id="KW-0805">Transcription regulation</keyword>
<keyword evidence="4" id="KW-0804">Transcription</keyword>
<evidence type="ECO:0000256" key="4">
    <source>
        <dbReference type="ARBA" id="ARBA00023163"/>
    </source>
</evidence>
<dbReference type="Gene3D" id="3.40.50.2300">
    <property type="match status" value="1"/>
</dbReference>
<reference evidence="10 11" key="1">
    <citation type="submission" date="2023-04" db="EMBL/GenBank/DDBJ databases">
        <title>Funneling lignin-derived compounds into biodiesel using alkali-halophilic Citricoccus sp. P2.</title>
        <authorList>
            <person name="Luo C.-B."/>
        </authorList>
    </citation>
    <scope>NUCLEOTIDE SEQUENCE [LARGE SCALE GENOMIC DNA]</scope>
    <source>
        <strain evidence="10 11">P2</strain>
    </source>
</reference>
<dbReference type="Pfam" id="PF00486">
    <property type="entry name" value="Trans_reg_C"/>
    <property type="match status" value="1"/>
</dbReference>
<keyword evidence="11" id="KW-1185">Reference proteome</keyword>